<dbReference type="GeneID" id="106805162"/>
<dbReference type="InterPro" id="IPR000276">
    <property type="entry name" value="GPCR_Rhodpsn"/>
</dbReference>
<comment type="subcellular location">
    <subcellularLocation>
        <location evidence="1">Cell membrane</location>
        <topology evidence="1">Multi-pass membrane protein</topology>
    </subcellularLocation>
</comment>
<evidence type="ECO:0000256" key="1">
    <source>
        <dbReference type="ARBA" id="ARBA00004651"/>
    </source>
</evidence>
<dbReference type="PANTHER" id="PTHR24246:SF27">
    <property type="entry name" value="ADENOSINE RECEPTOR, ISOFORM A"/>
    <property type="match status" value="1"/>
</dbReference>
<feature type="transmembrane region" description="Helical" evidence="10">
    <location>
        <begin position="186"/>
        <end position="205"/>
    </location>
</feature>
<dbReference type="RefSeq" id="XP_014662144.1">
    <property type="nucleotide sequence ID" value="XM_014806658.1"/>
</dbReference>
<evidence type="ECO:0000256" key="5">
    <source>
        <dbReference type="ARBA" id="ARBA00023040"/>
    </source>
</evidence>
<accession>A0ABM1DQC3</accession>
<dbReference type="PANTHER" id="PTHR24246">
    <property type="entry name" value="OLFACTORY RECEPTOR AND ADENOSINE RECEPTOR"/>
    <property type="match status" value="1"/>
</dbReference>
<feature type="domain" description="G-protein coupled receptors family 1 profile" evidence="11">
    <location>
        <begin position="58"/>
        <end position="202"/>
    </location>
</feature>
<evidence type="ECO:0000256" key="6">
    <source>
        <dbReference type="ARBA" id="ARBA00023136"/>
    </source>
</evidence>
<reference evidence="13" key="1">
    <citation type="submission" date="2025-08" db="UniProtKB">
        <authorList>
            <consortium name="RefSeq"/>
        </authorList>
    </citation>
    <scope>IDENTIFICATION</scope>
</reference>
<feature type="transmembrane region" description="Helical" evidence="10">
    <location>
        <begin position="83"/>
        <end position="105"/>
    </location>
</feature>
<dbReference type="InterPro" id="IPR017452">
    <property type="entry name" value="GPCR_Rhodpsn_7TM"/>
</dbReference>
<dbReference type="Proteomes" id="UP000695022">
    <property type="component" value="Unplaced"/>
</dbReference>
<evidence type="ECO:0000256" key="10">
    <source>
        <dbReference type="SAM" id="Phobius"/>
    </source>
</evidence>
<dbReference type="SUPFAM" id="SSF81321">
    <property type="entry name" value="Family A G protein-coupled receptor-like"/>
    <property type="match status" value="1"/>
</dbReference>
<evidence type="ECO:0000313" key="12">
    <source>
        <dbReference type="Proteomes" id="UP000695022"/>
    </source>
</evidence>
<evidence type="ECO:0000256" key="8">
    <source>
        <dbReference type="ARBA" id="ARBA00023180"/>
    </source>
</evidence>
<dbReference type="PROSITE" id="PS50262">
    <property type="entry name" value="G_PROTEIN_RECEP_F1_2"/>
    <property type="match status" value="1"/>
</dbReference>
<evidence type="ECO:0000259" key="11">
    <source>
        <dbReference type="PROSITE" id="PS50262"/>
    </source>
</evidence>
<keyword evidence="5" id="KW-0297">G-protein coupled receptor</keyword>
<keyword evidence="2" id="KW-1003">Cell membrane</keyword>
<keyword evidence="12" id="KW-1185">Reference proteome</keyword>
<evidence type="ECO:0000256" key="9">
    <source>
        <dbReference type="ARBA" id="ARBA00023224"/>
    </source>
</evidence>
<keyword evidence="9" id="KW-0807">Transducer</keyword>
<dbReference type="Gene3D" id="1.20.1070.10">
    <property type="entry name" value="Rhodopsin 7-helix transmembrane proteins"/>
    <property type="match status" value="1"/>
</dbReference>
<keyword evidence="6 10" id="KW-0472">Membrane</keyword>
<keyword evidence="7" id="KW-0675">Receptor</keyword>
<name>A0ABM1DQC3_PRICU</name>
<evidence type="ECO:0000256" key="4">
    <source>
        <dbReference type="ARBA" id="ARBA00022989"/>
    </source>
</evidence>
<dbReference type="Pfam" id="PF00001">
    <property type="entry name" value="7tm_1"/>
    <property type="match status" value="1"/>
</dbReference>
<gene>
    <name evidence="13" type="primary">LOC106805162</name>
</gene>
<keyword evidence="3 10" id="KW-0812">Transmembrane</keyword>
<protein>
    <submittedName>
        <fullName evidence="13">Adenosine receptor A1-like</fullName>
    </submittedName>
</protein>
<evidence type="ECO:0000256" key="7">
    <source>
        <dbReference type="ARBA" id="ARBA00023170"/>
    </source>
</evidence>
<sequence length="245" mass="27912">MTLLQSSQHGDAEMGIKVQCTKPEGLAEQNTSTRHFEVLVDIESSQFTNYLFQEKEKCKGREYVAEGPLIERKYHGVMTVRKAVSMMVAAWVLAFFIGLLPRVYFSLLQIRQIAVQELVLAFNGGGDAADDAASQVRSSLWKREVRAAKSLFFIIIFFFVCWYPLHILDAIMAFTDIEFPIQLLNVLVYLSHANSAINPFLYAFASGEFRAAFRSIFAVWFPRCCKASPEDKNQMEATSMQRHDR</sequence>
<proteinExistence type="predicted"/>
<organism evidence="12 13">
    <name type="scientific">Priapulus caudatus</name>
    <name type="common">Priapulid worm</name>
    <dbReference type="NCBI Taxonomy" id="37621"/>
    <lineage>
        <taxon>Eukaryota</taxon>
        <taxon>Metazoa</taxon>
        <taxon>Ecdysozoa</taxon>
        <taxon>Scalidophora</taxon>
        <taxon>Priapulida</taxon>
        <taxon>Priapulimorpha</taxon>
        <taxon>Priapulimorphida</taxon>
        <taxon>Priapulidae</taxon>
        <taxon>Priapulus</taxon>
    </lineage>
</organism>
<dbReference type="PRINTS" id="PR00237">
    <property type="entry name" value="GPCRRHODOPSN"/>
</dbReference>
<evidence type="ECO:0000256" key="3">
    <source>
        <dbReference type="ARBA" id="ARBA00022692"/>
    </source>
</evidence>
<feature type="transmembrane region" description="Helical" evidence="10">
    <location>
        <begin position="151"/>
        <end position="174"/>
    </location>
</feature>
<evidence type="ECO:0000313" key="13">
    <source>
        <dbReference type="RefSeq" id="XP_014662144.1"/>
    </source>
</evidence>
<evidence type="ECO:0000256" key="2">
    <source>
        <dbReference type="ARBA" id="ARBA00022475"/>
    </source>
</evidence>
<keyword evidence="8" id="KW-0325">Glycoprotein</keyword>
<keyword evidence="4 10" id="KW-1133">Transmembrane helix</keyword>